<reference evidence="4 5" key="1">
    <citation type="submission" date="2022-04" db="EMBL/GenBank/DDBJ databases">
        <title>Genome diversity in the genus Frankia.</title>
        <authorList>
            <person name="Carlos-Shanley C."/>
            <person name="Hahn D."/>
        </authorList>
    </citation>
    <scope>NUCLEOTIDE SEQUENCE [LARGE SCALE GENOMIC DNA]</scope>
    <source>
        <strain evidence="4 5">Ag45/Mut15</strain>
    </source>
</reference>
<dbReference type="PRINTS" id="PR00455">
    <property type="entry name" value="HTHTETR"/>
</dbReference>
<dbReference type="Gene3D" id="1.10.357.10">
    <property type="entry name" value="Tetracycline Repressor, domain 2"/>
    <property type="match status" value="1"/>
</dbReference>
<evidence type="ECO:0000259" key="3">
    <source>
        <dbReference type="PROSITE" id="PS50977"/>
    </source>
</evidence>
<name>A0ABT0K2B0_9ACTN</name>
<dbReference type="InterPro" id="IPR050109">
    <property type="entry name" value="HTH-type_TetR-like_transc_reg"/>
</dbReference>
<dbReference type="InterPro" id="IPR009057">
    <property type="entry name" value="Homeodomain-like_sf"/>
</dbReference>
<comment type="caution">
    <text evidence="4">The sequence shown here is derived from an EMBL/GenBank/DDBJ whole genome shotgun (WGS) entry which is preliminary data.</text>
</comment>
<proteinExistence type="predicted"/>
<keyword evidence="5" id="KW-1185">Reference proteome</keyword>
<accession>A0ABT0K2B0</accession>
<dbReference type="InterPro" id="IPR039536">
    <property type="entry name" value="TetR_C_Proteobacteria"/>
</dbReference>
<evidence type="ECO:0000313" key="5">
    <source>
        <dbReference type="Proteomes" id="UP001201873"/>
    </source>
</evidence>
<dbReference type="PANTHER" id="PTHR30055">
    <property type="entry name" value="HTH-TYPE TRANSCRIPTIONAL REGULATOR RUTR"/>
    <property type="match status" value="1"/>
</dbReference>
<dbReference type="SUPFAM" id="SSF46689">
    <property type="entry name" value="Homeodomain-like"/>
    <property type="match status" value="1"/>
</dbReference>
<dbReference type="Proteomes" id="UP001201873">
    <property type="component" value="Unassembled WGS sequence"/>
</dbReference>
<dbReference type="PANTHER" id="PTHR30055:SF146">
    <property type="entry name" value="HTH-TYPE TRANSCRIPTIONAL DUAL REGULATOR CECR"/>
    <property type="match status" value="1"/>
</dbReference>
<feature type="domain" description="HTH tetR-type" evidence="3">
    <location>
        <begin position="20"/>
        <end position="80"/>
    </location>
</feature>
<dbReference type="PROSITE" id="PS50977">
    <property type="entry name" value="HTH_TETR_2"/>
    <property type="match status" value="1"/>
</dbReference>
<sequence length="239" mass="25486">MAVATDEAGASVAALGRGRLAKREAIMRAAFDVFARQGYAATSLDDIASATPVSRQTVYNHFGDKEKLFLAVVDEQISANLDALRDATNTFPARVDTLEDAAAYLLDLARRITAVFASPTTASLRLLIQTEAPRHPRLLALWRSRVTAPVWPALIGSLARLAHAGALTIDDPARAAGQYLTLVTGVSWQMTELGTFALTAPADLDSPELDTAIRANVAFFVRAHTPTVTQAHTDTSACG</sequence>
<organism evidence="4 5">
    <name type="scientific">Frankia umida</name>
    <dbReference type="NCBI Taxonomy" id="573489"/>
    <lineage>
        <taxon>Bacteria</taxon>
        <taxon>Bacillati</taxon>
        <taxon>Actinomycetota</taxon>
        <taxon>Actinomycetes</taxon>
        <taxon>Frankiales</taxon>
        <taxon>Frankiaceae</taxon>
        <taxon>Frankia</taxon>
    </lineage>
</organism>
<feature type="DNA-binding region" description="H-T-H motif" evidence="2">
    <location>
        <begin position="43"/>
        <end position="62"/>
    </location>
</feature>
<dbReference type="Pfam" id="PF14246">
    <property type="entry name" value="TetR_C_7"/>
    <property type="match status" value="1"/>
</dbReference>
<evidence type="ECO:0000256" key="2">
    <source>
        <dbReference type="PROSITE-ProRule" id="PRU00335"/>
    </source>
</evidence>
<evidence type="ECO:0000313" key="4">
    <source>
        <dbReference type="EMBL" id="MCK9877921.1"/>
    </source>
</evidence>
<dbReference type="Pfam" id="PF00440">
    <property type="entry name" value="TetR_N"/>
    <property type="match status" value="1"/>
</dbReference>
<dbReference type="InterPro" id="IPR001647">
    <property type="entry name" value="HTH_TetR"/>
</dbReference>
<dbReference type="EMBL" id="JALKFT010000023">
    <property type="protein sequence ID" value="MCK9877921.1"/>
    <property type="molecule type" value="Genomic_DNA"/>
</dbReference>
<evidence type="ECO:0000256" key="1">
    <source>
        <dbReference type="ARBA" id="ARBA00023125"/>
    </source>
</evidence>
<protein>
    <submittedName>
        <fullName evidence="4">TetR/AcrR family transcriptional regulator</fullName>
    </submittedName>
</protein>
<keyword evidence="1 2" id="KW-0238">DNA-binding</keyword>
<gene>
    <name evidence="4" type="ORF">MXD59_19430</name>
</gene>